<dbReference type="Pfam" id="PF05347">
    <property type="entry name" value="Complex1_LYR"/>
    <property type="match status" value="1"/>
</dbReference>
<dbReference type="GO" id="GO:0005743">
    <property type="term" value="C:mitochondrial inner membrane"/>
    <property type="evidence" value="ECO:0007669"/>
    <property type="project" value="UniProtKB-SubCell"/>
</dbReference>
<dbReference type="PIRSF" id="PIRSF006643">
    <property type="entry name" value="NDUA6"/>
    <property type="match status" value="1"/>
</dbReference>
<evidence type="ECO:0000313" key="15">
    <source>
        <dbReference type="EMBL" id="CAG5088044.1"/>
    </source>
</evidence>
<dbReference type="AlphaFoldDB" id="A0A8J2HB83"/>
<keyword evidence="5" id="KW-0813">Transport</keyword>
<evidence type="ECO:0000256" key="12">
    <source>
        <dbReference type="ARBA" id="ARBA00032352"/>
    </source>
</evidence>
<comment type="caution">
    <text evidence="15">The sequence shown here is derived from an EMBL/GenBank/DDBJ whole genome shotgun (WGS) entry which is preliminary data.</text>
</comment>
<evidence type="ECO:0000256" key="2">
    <source>
        <dbReference type="ARBA" id="ARBA00009508"/>
    </source>
</evidence>
<dbReference type="InterPro" id="IPR045299">
    <property type="entry name" value="Complex1_LYR_NDUFA6_LYRM6"/>
</dbReference>
<evidence type="ECO:0000256" key="9">
    <source>
        <dbReference type="ARBA" id="ARBA00023128"/>
    </source>
</evidence>
<dbReference type="OrthoDB" id="14535at2759"/>
<keyword evidence="6" id="KW-0679">Respiratory chain</keyword>
<dbReference type="CDD" id="cd20266">
    <property type="entry name" value="Complex1_LYR_NDUFA6_LYRM6"/>
    <property type="match status" value="1"/>
</dbReference>
<evidence type="ECO:0000256" key="5">
    <source>
        <dbReference type="ARBA" id="ARBA00022448"/>
    </source>
</evidence>
<keyword evidence="8" id="KW-0249">Electron transport</keyword>
<dbReference type="PANTHER" id="PTHR12964">
    <property type="entry name" value="NADH-UBIQUINONE OXIDOREDUCTASE B14 SUBUNIT"/>
    <property type="match status" value="1"/>
</dbReference>
<dbReference type="InterPro" id="IPR008011">
    <property type="entry name" value="Complex1_LYR_dom"/>
</dbReference>
<evidence type="ECO:0000256" key="8">
    <source>
        <dbReference type="ARBA" id="ARBA00022982"/>
    </source>
</evidence>
<keyword evidence="9" id="KW-0496">Mitochondrion</keyword>
<evidence type="ECO:0000256" key="1">
    <source>
        <dbReference type="ARBA" id="ARBA00004443"/>
    </source>
</evidence>
<reference evidence="15" key="1">
    <citation type="submission" date="2021-04" db="EMBL/GenBank/DDBJ databases">
        <authorList>
            <person name="Chebbi M.A.C M."/>
        </authorList>
    </citation>
    <scope>NUCLEOTIDE SEQUENCE</scope>
</reference>
<feature type="domain" description="Complex 1 LYR protein" evidence="14">
    <location>
        <begin position="24"/>
        <end position="86"/>
    </location>
</feature>
<evidence type="ECO:0000256" key="10">
    <source>
        <dbReference type="ARBA" id="ARBA00023136"/>
    </source>
</evidence>
<keyword evidence="10" id="KW-0472">Membrane</keyword>
<dbReference type="GO" id="GO:0045271">
    <property type="term" value="C:respiratory chain complex I"/>
    <property type="evidence" value="ECO:0007669"/>
    <property type="project" value="InterPro"/>
</dbReference>
<dbReference type="EMBL" id="CAJNRD030001119">
    <property type="protein sequence ID" value="CAG5088044.1"/>
    <property type="molecule type" value="Genomic_DNA"/>
</dbReference>
<comment type="subcellular location">
    <subcellularLocation>
        <location evidence="1">Mitochondrion inner membrane</location>
        <topology evidence="1">Peripheral membrane protein</topology>
        <orientation evidence="1">Matrix side</orientation>
    </subcellularLocation>
</comment>
<evidence type="ECO:0000313" key="16">
    <source>
        <dbReference type="Proteomes" id="UP000786811"/>
    </source>
</evidence>
<protein>
    <recommendedName>
        <fullName evidence="4">NADH dehydrogenase [ubiquinone] 1 alpha subcomplex subunit 6</fullName>
    </recommendedName>
    <alternativeName>
        <fullName evidence="11">Complex I-B14</fullName>
    </alternativeName>
    <alternativeName>
        <fullName evidence="12">NADH-ubiquinone oxidoreductase B14 subunit</fullName>
    </alternativeName>
</protein>
<dbReference type="Proteomes" id="UP000786811">
    <property type="component" value="Unassembled WGS sequence"/>
</dbReference>
<evidence type="ECO:0000256" key="7">
    <source>
        <dbReference type="ARBA" id="ARBA00022792"/>
    </source>
</evidence>
<organism evidence="15 16">
    <name type="scientific">Cotesia congregata</name>
    <name type="common">Parasitoid wasp</name>
    <name type="synonym">Apanteles congregatus</name>
    <dbReference type="NCBI Taxonomy" id="51543"/>
    <lineage>
        <taxon>Eukaryota</taxon>
        <taxon>Metazoa</taxon>
        <taxon>Ecdysozoa</taxon>
        <taxon>Arthropoda</taxon>
        <taxon>Hexapoda</taxon>
        <taxon>Insecta</taxon>
        <taxon>Pterygota</taxon>
        <taxon>Neoptera</taxon>
        <taxon>Endopterygota</taxon>
        <taxon>Hymenoptera</taxon>
        <taxon>Apocrita</taxon>
        <taxon>Ichneumonoidea</taxon>
        <taxon>Braconidae</taxon>
        <taxon>Microgastrinae</taxon>
        <taxon>Cotesia</taxon>
    </lineage>
</organism>
<name>A0A8J2HB83_COTCN</name>
<comment type="subunit">
    <text evidence="3">Mammalian complex I is composed of 45 different subunits.</text>
</comment>
<gene>
    <name evidence="15" type="ORF">HICCMSTLAB_LOCUS4693</name>
</gene>
<accession>A0A8J2HB83</accession>
<proteinExistence type="inferred from homology"/>
<keyword evidence="16" id="KW-1185">Reference proteome</keyword>
<keyword evidence="7" id="KW-0999">Mitochondrion inner membrane</keyword>
<evidence type="ECO:0000256" key="13">
    <source>
        <dbReference type="ARBA" id="ARBA00046116"/>
    </source>
</evidence>
<evidence type="ECO:0000256" key="4">
    <source>
        <dbReference type="ARBA" id="ARBA00016386"/>
    </source>
</evidence>
<dbReference type="InterPro" id="IPR016488">
    <property type="entry name" value="NADH_Ub_cplx-1_asu_su-6"/>
</dbReference>
<evidence type="ECO:0000256" key="6">
    <source>
        <dbReference type="ARBA" id="ARBA00022660"/>
    </source>
</evidence>
<comment type="function">
    <text evidence="13">Accessory subunit of the mitochondrial membrane respiratory chain NADH dehydrogenase (Complex I), that is believed to be not involved in catalysis. Required for proper complex I assembly. Complex I functions in the transfer of electrons from NADH to the respiratory chain. The immediate electron acceptor for the enzyme is believed to be ubiquinone.</text>
</comment>
<comment type="similarity">
    <text evidence="2">Belongs to the complex I LYR family.</text>
</comment>
<evidence type="ECO:0000256" key="11">
    <source>
        <dbReference type="ARBA" id="ARBA00030213"/>
    </source>
</evidence>
<dbReference type="PANTHER" id="PTHR12964:SF0">
    <property type="entry name" value="NADH DEHYDROGENASE [UBIQUINONE] 1 ALPHA SUBCOMPLEX SUBUNIT 6"/>
    <property type="match status" value="1"/>
</dbReference>
<evidence type="ECO:0000256" key="3">
    <source>
        <dbReference type="ARBA" id="ARBA00011790"/>
    </source>
</evidence>
<dbReference type="GO" id="GO:0006979">
    <property type="term" value="P:response to oxidative stress"/>
    <property type="evidence" value="ECO:0007669"/>
    <property type="project" value="TreeGrafter"/>
</dbReference>
<evidence type="ECO:0000259" key="14">
    <source>
        <dbReference type="Pfam" id="PF05347"/>
    </source>
</evidence>
<sequence>MSAPVRAVRQVKPVLSLSKAEAHRRVLNLYRSWYRQIPYILLDYHIPKSENDLRAKIREKFYENKNVTDIRVIDLLVVKGQMELKETSEKWKNKGTLMNYFNDTVEKKPTGFMAKFLNGQD</sequence>